<dbReference type="PANTHER" id="PTHR30373:SF2">
    <property type="entry name" value="UPF0603 PROTEIN YGCG"/>
    <property type="match status" value="1"/>
</dbReference>
<dbReference type="RefSeq" id="WP_136572865.1">
    <property type="nucleotide sequence ID" value="NZ_STFG01000004.1"/>
</dbReference>
<keyword evidence="2" id="KW-1133">Transmembrane helix</keyword>
<gene>
    <name evidence="4" type="ORF">E9531_06125</name>
</gene>
<accession>A0A4S8FB66</accession>
<dbReference type="EMBL" id="STFG01000004">
    <property type="protein sequence ID" value="THU03754.1"/>
    <property type="molecule type" value="Genomic_DNA"/>
</dbReference>
<keyword evidence="2" id="KW-0472">Membrane</keyword>
<dbReference type="Pfam" id="PF04536">
    <property type="entry name" value="TPM_phosphatase"/>
    <property type="match status" value="1"/>
</dbReference>
<dbReference type="PANTHER" id="PTHR30373">
    <property type="entry name" value="UPF0603 PROTEIN YGCG"/>
    <property type="match status" value="1"/>
</dbReference>
<comment type="caution">
    <text evidence="4">The sequence shown here is derived from an EMBL/GenBank/DDBJ whole genome shotgun (WGS) entry which is preliminary data.</text>
</comment>
<dbReference type="Proteomes" id="UP000308917">
    <property type="component" value="Unassembled WGS sequence"/>
</dbReference>
<keyword evidence="2" id="KW-0812">Transmembrane</keyword>
<name>A0A4S8FB66_9BURK</name>
<evidence type="ECO:0000259" key="3">
    <source>
        <dbReference type="Pfam" id="PF04536"/>
    </source>
</evidence>
<feature type="domain" description="TPM" evidence="3">
    <location>
        <begin position="53"/>
        <end position="176"/>
    </location>
</feature>
<dbReference type="Gene3D" id="3.10.310.50">
    <property type="match status" value="1"/>
</dbReference>
<evidence type="ECO:0000313" key="4">
    <source>
        <dbReference type="EMBL" id="THU03754.1"/>
    </source>
</evidence>
<proteinExistence type="predicted"/>
<protein>
    <submittedName>
        <fullName evidence="4">YgcG family protein</fullName>
    </submittedName>
</protein>
<feature type="transmembrane region" description="Helical" evidence="2">
    <location>
        <begin position="230"/>
        <end position="247"/>
    </location>
</feature>
<feature type="region of interest" description="Disordered" evidence="1">
    <location>
        <begin position="273"/>
        <end position="319"/>
    </location>
</feature>
<evidence type="ECO:0000313" key="5">
    <source>
        <dbReference type="Proteomes" id="UP000308917"/>
    </source>
</evidence>
<sequence>MGRVAVCRLRPLQCAGVLRALGACVVGVVLSLLLGLAHAQVGLQPVPALTAQVIDQTGTLTQSQRQQITAQLEAIEQQHGSQVVVLMVPTTTPEDIAAYANRVASAWKIGRKEVGDGLLFIIAKNDRTLRLEVARSLEGTIPDIAAGRIIQDSVVPQLRSGDFAAAIEAGLHAIEARLAGDEWLPAPAPKATASAERGFESMVPESLWPMLFFGVPIVCNVLARLIGRFFTMLLIGGVVGAGTLVMTRSWPEALLYGGVAGFVALIVSAGPSGRLSGGRSSSGGYSSGRSGGWSSGGSSGGFRSGGGGSFGGGGASGKW</sequence>
<feature type="compositionally biased region" description="Gly residues" evidence="1">
    <location>
        <begin position="285"/>
        <end position="319"/>
    </location>
</feature>
<evidence type="ECO:0000256" key="1">
    <source>
        <dbReference type="SAM" id="MobiDB-lite"/>
    </source>
</evidence>
<organism evidence="4 5">
    <name type="scientific">Lampropedia puyangensis</name>
    <dbReference type="NCBI Taxonomy" id="1330072"/>
    <lineage>
        <taxon>Bacteria</taxon>
        <taxon>Pseudomonadati</taxon>
        <taxon>Pseudomonadota</taxon>
        <taxon>Betaproteobacteria</taxon>
        <taxon>Burkholderiales</taxon>
        <taxon>Comamonadaceae</taxon>
        <taxon>Lampropedia</taxon>
    </lineage>
</organism>
<feature type="compositionally biased region" description="Low complexity" evidence="1">
    <location>
        <begin position="273"/>
        <end position="284"/>
    </location>
</feature>
<dbReference type="AlphaFoldDB" id="A0A4S8FB66"/>
<dbReference type="OrthoDB" id="9810918at2"/>
<keyword evidence="5" id="KW-1185">Reference proteome</keyword>
<feature type="transmembrane region" description="Helical" evidence="2">
    <location>
        <begin position="253"/>
        <end position="270"/>
    </location>
</feature>
<evidence type="ECO:0000256" key="2">
    <source>
        <dbReference type="SAM" id="Phobius"/>
    </source>
</evidence>
<reference evidence="4 5" key="1">
    <citation type="journal article" date="2015" name="Antonie Van Leeuwenhoek">
        <title>Lampropedia puyangensis sp. nov., isolated from symptomatic bark of Populus ? euramericana canker and emended description of Lampropedia hyalina (Ehrenberg 1832) Lee et al. 2004.</title>
        <authorList>
            <person name="Li Y."/>
            <person name="Wang T."/>
            <person name="Piao C.G."/>
            <person name="Wang L.F."/>
            <person name="Tian G.Z."/>
            <person name="Zhu T.H."/>
            <person name="Guo M.W."/>
        </authorList>
    </citation>
    <scope>NUCLEOTIDE SEQUENCE [LARGE SCALE GENOMIC DNA]</scope>
    <source>
        <strain evidence="4 5">2-bin</strain>
    </source>
</reference>
<dbReference type="InterPro" id="IPR007621">
    <property type="entry name" value="TPM_dom"/>
</dbReference>